<dbReference type="SMR" id="A2DEL9"/>
<dbReference type="KEGG" id="tva:5466694"/>
<dbReference type="InParanoid" id="A2DEL9"/>
<protein>
    <submittedName>
        <fullName evidence="1">Leucine Rich Repeat family protein</fullName>
    </submittedName>
</protein>
<dbReference type="VEuPathDB" id="TrichDB:TVAGG3_0577650"/>
<organism evidence="1 2">
    <name type="scientific">Trichomonas vaginalis (strain ATCC PRA-98 / G3)</name>
    <dbReference type="NCBI Taxonomy" id="412133"/>
    <lineage>
        <taxon>Eukaryota</taxon>
        <taxon>Metamonada</taxon>
        <taxon>Parabasalia</taxon>
        <taxon>Trichomonadida</taxon>
        <taxon>Trichomonadidae</taxon>
        <taxon>Trichomonas</taxon>
    </lineage>
</organism>
<gene>
    <name evidence="1" type="ORF">TVAG_283160</name>
</gene>
<dbReference type="EMBL" id="DS113192">
    <property type="protein sequence ID" value="EAY21146.1"/>
    <property type="molecule type" value="Genomic_DNA"/>
</dbReference>
<sequence>MKETKKTRNPFLETSSKLKVTPFSTQELVVDQANIHEIGPNDLSFYPNLVALYIPHNKIEVLNNLEKNIRLTLLDARDNLIKDLNLSRQTFLTELYLSSNKLQDLEQTLAKIVHLRNLEVLDLRGNPLTLEKGYRQTVAAAMPWLKVLDGLDISAADRPKHTIKRDNSNSRPRRPQSILQHLMERPPSAADAVIIRKANKIRAQTALKQQRDVVEEKPVVVQQRTMPLPDCLTIGLRKQPKEEEEQKDKTTEIPRRKTYSRMYIKRPVYTKTSELSDNDQKLIKLNPDLPPIFTQLKSEKVMAN</sequence>
<dbReference type="SUPFAM" id="SSF52058">
    <property type="entry name" value="L domain-like"/>
    <property type="match status" value="1"/>
</dbReference>
<reference evidence="1" key="1">
    <citation type="submission" date="2006-10" db="EMBL/GenBank/DDBJ databases">
        <authorList>
            <person name="Amadeo P."/>
            <person name="Zhao Q."/>
            <person name="Wortman J."/>
            <person name="Fraser-Liggett C."/>
            <person name="Carlton J."/>
        </authorList>
    </citation>
    <scope>NUCLEOTIDE SEQUENCE</scope>
    <source>
        <strain evidence="1">G3</strain>
    </source>
</reference>
<dbReference type="Gene3D" id="3.80.10.10">
    <property type="entry name" value="Ribonuclease Inhibitor"/>
    <property type="match status" value="1"/>
</dbReference>
<evidence type="ECO:0000313" key="2">
    <source>
        <dbReference type="Proteomes" id="UP000001542"/>
    </source>
</evidence>
<dbReference type="eggNOG" id="ENOG502S82Y">
    <property type="taxonomic scope" value="Eukaryota"/>
</dbReference>
<dbReference type="OrthoDB" id="266138at2759"/>
<dbReference type="PANTHER" id="PTHR46759">
    <property type="entry name" value="LEUCINE-RICH REPEAT-CONTAINING PROTEIN 72"/>
    <property type="match status" value="1"/>
</dbReference>
<dbReference type="RefSeq" id="XP_001582132.1">
    <property type="nucleotide sequence ID" value="XM_001582082.1"/>
</dbReference>
<accession>A2DEL9</accession>
<dbReference type="AlphaFoldDB" id="A2DEL9"/>
<reference evidence="1" key="2">
    <citation type="journal article" date="2007" name="Science">
        <title>Draft genome sequence of the sexually transmitted pathogen Trichomonas vaginalis.</title>
        <authorList>
            <person name="Carlton J.M."/>
            <person name="Hirt R.P."/>
            <person name="Silva J.C."/>
            <person name="Delcher A.L."/>
            <person name="Schatz M."/>
            <person name="Zhao Q."/>
            <person name="Wortman J.R."/>
            <person name="Bidwell S.L."/>
            <person name="Alsmark U.C.M."/>
            <person name="Besteiro S."/>
            <person name="Sicheritz-Ponten T."/>
            <person name="Noel C.J."/>
            <person name="Dacks J.B."/>
            <person name="Foster P.G."/>
            <person name="Simillion C."/>
            <person name="Van de Peer Y."/>
            <person name="Miranda-Saavedra D."/>
            <person name="Barton G.J."/>
            <person name="Westrop G.D."/>
            <person name="Mueller S."/>
            <person name="Dessi D."/>
            <person name="Fiori P.L."/>
            <person name="Ren Q."/>
            <person name="Paulsen I."/>
            <person name="Zhang H."/>
            <person name="Bastida-Corcuera F.D."/>
            <person name="Simoes-Barbosa A."/>
            <person name="Brown M.T."/>
            <person name="Hayes R.D."/>
            <person name="Mukherjee M."/>
            <person name="Okumura C.Y."/>
            <person name="Schneider R."/>
            <person name="Smith A.J."/>
            <person name="Vanacova S."/>
            <person name="Villalvazo M."/>
            <person name="Haas B.J."/>
            <person name="Pertea M."/>
            <person name="Feldblyum T.V."/>
            <person name="Utterback T.R."/>
            <person name="Shu C.L."/>
            <person name="Osoegawa K."/>
            <person name="de Jong P.J."/>
            <person name="Hrdy I."/>
            <person name="Horvathova L."/>
            <person name="Zubacova Z."/>
            <person name="Dolezal P."/>
            <person name="Malik S.B."/>
            <person name="Logsdon J.M. Jr."/>
            <person name="Henze K."/>
            <person name="Gupta A."/>
            <person name="Wang C.C."/>
            <person name="Dunne R.L."/>
            <person name="Upcroft J.A."/>
            <person name="Upcroft P."/>
            <person name="White O."/>
            <person name="Salzberg S.L."/>
            <person name="Tang P."/>
            <person name="Chiu C.-H."/>
            <person name="Lee Y.-S."/>
            <person name="Embley T.M."/>
            <person name="Coombs G.H."/>
            <person name="Mottram J.C."/>
            <person name="Tachezy J."/>
            <person name="Fraser-Liggett C.M."/>
            <person name="Johnson P.J."/>
        </authorList>
    </citation>
    <scope>NUCLEOTIDE SEQUENCE [LARGE SCALE GENOMIC DNA]</scope>
    <source>
        <strain evidence="1">G3</strain>
    </source>
</reference>
<dbReference type="InterPro" id="IPR042655">
    <property type="entry name" value="LRC72"/>
</dbReference>
<proteinExistence type="predicted"/>
<dbReference type="GO" id="GO:0005737">
    <property type="term" value="C:cytoplasm"/>
    <property type="evidence" value="ECO:0000318"/>
    <property type="project" value="GO_Central"/>
</dbReference>
<evidence type="ECO:0000313" key="1">
    <source>
        <dbReference type="EMBL" id="EAY21146.1"/>
    </source>
</evidence>
<dbReference type="STRING" id="5722.A2DEL9"/>
<dbReference type="Proteomes" id="UP000001542">
    <property type="component" value="Unassembled WGS sequence"/>
</dbReference>
<dbReference type="PANTHER" id="PTHR46759:SF1">
    <property type="entry name" value="LEUCINE-RICH REPEAT-CONTAINING PROTEIN 72"/>
    <property type="match status" value="1"/>
</dbReference>
<name>A2DEL9_TRIV3</name>
<dbReference type="VEuPathDB" id="TrichDB:TVAG_283160"/>
<keyword evidence="2" id="KW-1185">Reference proteome</keyword>
<dbReference type="InterPro" id="IPR032675">
    <property type="entry name" value="LRR_dom_sf"/>
</dbReference>